<evidence type="ECO:0000313" key="1">
    <source>
        <dbReference type="EMBL" id="TXF09902.1"/>
    </source>
</evidence>
<evidence type="ECO:0000313" key="2">
    <source>
        <dbReference type="Proteomes" id="UP000321201"/>
    </source>
</evidence>
<reference evidence="1 2" key="1">
    <citation type="submission" date="2019-08" db="EMBL/GenBank/DDBJ databases">
        <title>Pelomicrobium methylotrophicum gen. nov., sp. nov. a moderately thermophilic, facultatively anaerobic, lithoautotrophic and methylotrophic bacterium isolated from a terrestrial mud volcano.</title>
        <authorList>
            <person name="Slobodkina G.B."/>
            <person name="Merkel A.Y."/>
            <person name="Slobodkin A.I."/>
        </authorList>
    </citation>
    <scope>NUCLEOTIDE SEQUENCE [LARGE SCALE GENOMIC DNA]</scope>
    <source>
        <strain evidence="1 2">SM250</strain>
    </source>
</reference>
<name>A0A5C7EG05_9PROT</name>
<proteinExistence type="predicted"/>
<dbReference type="RefSeq" id="WP_147801265.1">
    <property type="nucleotide sequence ID" value="NZ_VPFL01000044.1"/>
</dbReference>
<comment type="caution">
    <text evidence="1">The sequence shown here is derived from an EMBL/GenBank/DDBJ whole genome shotgun (WGS) entry which is preliminary data.</text>
</comment>
<keyword evidence="2" id="KW-1185">Reference proteome</keyword>
<accession>A0A5C7EG05</accession>
<dbReference type="Proteomes" id="UP000321201">
    <property type="component" value="Unassembled WGS sequence"/>
</dbReference>
<dbReference type="EMBL" id="VPFL01000044">
    <property type="protein sequence ID" value="TXF09902.1"/>
    <property type="molecule type" value="Genomic_DNA"/>
</dbReference>
<dbReference type="InParanoid" id="A0A5C7EG05"/>
<organism evidence="1 2">
    <name type="scientific">Pelomicrobium methylotrophicum</name>
    <dbReference type="NCBI Taxonomy" id="2602750"/>
    <lineage>
        <taxon>Bacteria</taxon>
        <taxon>Pseudomonadati</taxon>
        <taxon>Pseudomonadota</taxon>
        <taxon>Hydrogenophilia</taxon>
        <taxon>Hydrogenophilia incertae sedis</taxon>
        <taxon>Pelomicrobium</taxon>
    </lineage>
</organism>
<sequence>MEILERISEQIAVSPHPLVAITLAAVPCPDTPIILTLHWHGFIREKLAPLEEAEVVRYTPIPSSALQINDRWTRLRDLEAAALEAAWELGAWDLARAERPSCTRPGADSSEALECLQAFGAFPYGVYGMEMVVSEAPDADELLGLAARRGYLMWMFRPVHGGIWKEVAEDATLNPDGTREPPCPLEPLPVTGERAKRTVYRFGQPLSPA</sequence>
<dbReference type="OrthoDB" id="8534240at2"/>
<dbReference type="AlphaFoldDB" id="A0A5C7EG05"/>
<protein>
    <submittedName>
        <fullName evidence="1">Diguanylate cyclase</fullName>
    </submittedName>
</protein>
<gene>
    <name evidence="1" type="ORF">FR698_16400</name>
</gene>